<dbReference type="Proteomes" id="UP000887565">
    <property type="component" value="Unplaced"/>
</dbReference>
<protein>
    <submittedName>
        <fullName evidence="2">Uncharacterized protein</fullName>
    </submittedName>
</protein>
<dbReference type="WBParaSite" id="nRc.2.0.1.t38900-RA">
    <property type="protein sequence ID" value="nRc.2.0.1.t38900-RA"/>
    <property type="gene ID" value="nRc.2.0.1.g38900"/>
</dbReference>
<reference evidence="2" key="1">
    <citation type="submission" date="2022-11" db="UniProtKB">
        <authorList>
            <consortium name="WormBaseParasite"/>
        </authorList>
    </citation>
    <scope>IDENTIFICATION</scope>
</reference>
<dbReference type="AlphaFoldDB" id="A0A915KJ99"/>
<proteinExistence type="predicted"/>
<evidence type="ECO:0000313" key="1">
    <source>
        <dbReference type="Proteomes" id="UP000887565"/>
    </source>
</evidence>
<sequence>MKVDMRKAAPGIPQLVVHNKGTNRIVEYKFLRDSTIKLRVEPTLDTSFSRVWAKWAKDAERFLVGLLWQTL</sequence>
<evidence type="ECO:0000313" key="2">
    <source>
        <dbReference type="WBParaSite" id="nRc.2.0.1.t38900-RA"/>
    </source>
</evidence>
<name>A0A915KJ99_ROMCU</name>
<organism evidence="1 2">
    <name type="scientific">Romanomermis culicivorax</name>
    <name type="common">Nematode worm</name>
    <dbReference type="NCBI Taxonomy" id="13658"/>
    <lineage>
        <taxon>Eukaryota</taxon>
        <taxon>Metazoa</taxon>
        <taxon>Ecdysozoa</taxon>
        <taxon>Nematoda</taxon>
        <taxon>Enoplea</taxon>
        <taxon>Dorylaimia</taxon>
        <taxon>Mermithida</taxon>
        <taxon>Mermithoidea</taxon>
        <taxon>Mermithidae</taxon>
        <taxon>Romanomermis</taxon>
    </lineage>
</organism>
<accession>A0A915KJ99</accession>
<keyword evidence="1" id="KW-1185">Reference proteome</keyword>